<evidence type="ECO:0000256" key="4">
    <source>
        <dbReference type="ARBA" id="ARBA00023163"/>
    </source>
</evidence>
<dbReference type="OrthoDB" id="4227529at2759"/>
<evidence type="ECO:0000256" key="6">
    <source>
        <dbReference type="SAM" id="MobiDB-lite"/>
    </source>
</evidence>
<dbReference type="AlphaFoldDB" id="A0A7H8QLA9"/>
<dbReference type="GO" id="GO:0005634">
    <property type="term" value="C:nucleus"/>
    <property type="evidence" value="ECO:0007669"/>
    <property type="project" value="InterPro"/>
</dbReference>
<dbReference type="Pfam" id="PF08493">
    <property type="entry name" value="AflR"/>
    <property type="match status" value="1"/>
</dbReference>
<evidence type="ECO:0000256" key="1">
    <source>
        <dbReference type="ARBA" id="ARBA00022723"/>
    </source>
</evidence>
<evidence type="ECO:0000313" key="8">
    <source>
        <dbReference type="EMBL" id="QKX54291.1"/>
    </source>
</evidence>
<sequence>MFTPQLTALPRKMTEYNAARPRAAHPKLRPRCGRCVSHGIPCVYGVSRKTGKPPRHKPRSSPTQTSPEQLGALETGNAGDGIGDQSAFTTLDLVEWPTVSQFTTSPLPDMAQSYATNFATHAVPPTRLQTLDEVLPHHECWRMAYEMLGRLSMLDDPSLGTSLSVDEVPFDHMLCLSREAIDQLSKLQACSCAPCPSLAFLKASMVSKVLLWYHQATICMQAVASRFSTTIPTSVPPANIAVGRFSVDDERVQAALKIQLLLGEMRRADLLIDRFTLRQDESIISSNKSNLDRVDGLYQQLATWLKAEHSRIIHIMRSKLKEVNN</sequence>
<keyword evidence="2" id="KW-0805">Transcription regulation</keyword>
<evidence type="ECO:0000256" key="3">
    <source>
        <dbReference type="ARBA" id="ARBA00023125"/>
    </source>
</evidence>
<keyword evidence="9" id="KW-1185">Reference proteome</keyword>
<accession>A0A7H8QLA9</accession>
<gene>
    <name evidence="8" type="ORF">TRUGW13939_01376</name>
</gene>
<dbReference type="GO" id="GO:0006355">
    <property type="term" value="P:regulation of DNA-templated transcription"/>
    <property type="evidence" value="ECO:0007669"/>
    <property type="project" value="InterPro"/>
</dbReference>
<dbReference type="KEGG" id="trg:TRUGW13939_01376"/>
<keyword evidence="1" id="KW-0479">Metal-binding</keyword>
<organism evidence="8 9">
    <name type="scientific">Talaromyces rugulosus</name>
    <name type="common">Penicillium rugulosum</name>
    <dbReference type="NCBI Taxonomy" id="121627"/>
    <lineage>
        <taxon>Eukaryota</taxon>
        <taxon>Fungi</taxon>
        <taxon>Dikarya</taxon>
        <taxon>Ascomycota</taxon>
        <taxon>Pezizomycotina</taxon>
        <taxon>Eurotiomycetes</taxon>
        <taxon>Eurotiomycetidae</taxon>
        <taxon>Eurotiales</taxon>
        <taxon>Trichocomaceae</taxon>
        <taxon>Talaromyces</taxon>
        <taxon>Talaromyces sect. Islandici</taxon>
    </lineage>
</organism>
<evidence type="ECO:0000259" key="7">
    <source>
        <dbReference type="Pfam" id="PF08493"/>
    </source>
</evidence>
<reference evidence="9" key="1">
    <citation type="submission" date="2020-06" db="EMBL/GenBank/DDBJ databases">
        <title>A chromosome-scale genome assembly of Talaromyces rugulosus W13939.</title>
        <authorList>
            <person name="Wang B."/>
            <person name="Guo L."/>
            <person name="Ye K."/>
            <person name="Wang L."/>
        </authorList>
    </citation>
    <scope>NUCLEOTIDE SEQUENCE [LARGE SCALE GENOMIC DNA]</scope>
    <source>
        <strain evidence="9">W13939</strain>
    </source>
</reference>
<evidence type="ECO:0000256" key="2">
    <source>
        <dbReference type="ARBA" id="ARBA00023015"/>
    </source>
</evidence>
<keyword evidence="3" id="KW-0238">DNA-binding</keyword>
<dbReference type="Proteomes" id="UP000509510">
    <property type="component" value="Chromosome I"/>
</dbReference>
<dbReference type="InterPro" id="IPR013700">
    <property type="entry name" value="AflR"/>
</dbReference>
<proteinExistence type="predicted"/>
<feature type="region of interest" description="Disordered" evidence="6">
    <location>
        <begin position="46"/>
        <end position="81"/>
    </location>
</feature>
<dbReference type="EMBL" id="CP055898">
    <property type="protein sequence ID" value="QKX54291.1"/>
    <property type="molecule type" value="Genomic_DNA"/>
</dbReference>
<feature type="compositionally biased region" description="Basic residues" evidence="6">
    <location>
        <begin position="49"/>
        <end position="59"/>
    </location>
</feature>
<dbReference type="GO" id="GO:0003677">
    <property type="term" value="F:DNA binding"/>
    <property type="evidence" value="ECO:0007669"/>
    <property type="project" value="UniProtKB-KW"/>
</dbReference>
<name>A0A7H8QLA9_TALRU</name>
<dbReference type="RefSeq" id="XP_035340470.1">
    <property type="nucleotide sequence ID" value="XM_035484577.1"/>
</dbReference>
<dbReference type="GeneID" id="55988888"/>
<keyword evidence="5" id="KW-0539">Nucleus</keyword>
<evidence type="ECO:0000313" key="9">
    <source>
        <dbReference type="Proteomes" id="UP000509510"/>
    </source>
</evidence>
<dbReference type="GO" id="GO:0045122">
    <property type="term" value="P:aflatoxin biosynthetic process"/>
    <property type="evidence" value="ECO:0007669"/>
    <property type="project" value="InterPro"/>
</dbReference>
<protein>
    <recommendedName>
        <fullName evidence="7">Aflatoxin regulatory protein domain-containing protein</fullName>
    </recommendedName>
</protein>
<feature type="domain" description="Aflatoxin regulatory protein" evidence="7">
    <location>
        <begin position="137"/>
        <end position="220"/>
    </location>
</feature>
<evidence type="ECO:0000256" key="5">
    <source>
        <dbReference type="ARBA" id="ARBA00023242"/>
    </source>
</evidence>
<dbReference type="GO" id="GO:0046872">
    <property type="term" value="F:metal ion binding"/>
    <property type="evidence" value="ECO:0007669"/>
    <property type="project" value="UniProtKB-KW"/>
</dbReference>
<keyword evidence="4" id="KW-0804">Transcription</keyword>